<dbReference type="NCBIfam" id="NF006569">
    <property type="entry name" value="PRK09082.1"/>
    <property type="match status" value="1"/>
</dbReference>
<keyword evidence="4 7" id="KW-0808">Transferase</keyword>
<dbReference type="InterPro" id="IPR004839">
    <property type="entry name" value="Aminotransferase_I/II_large"/>
</dbReference>
<dbReference type="STRING" id="1249552.PS2015_107"/>
<dbReference type="AlphaFoldDB" id="A0A0S2K9U0"/>
<dbReference type="PANTHER" id="PTHR43807">
    <property type="entry name" value="FI04487P"/>
    <property type="match status" value="1"/>
</dbReference>
<organism evidence="7 8">
    <name type="scientific">Pseudohongiella spirulinae</name>
    <dbReference type="NCBI Taxonomy" id="1249552"/>
    <lineage>
        <taxon>Bacteria</taxon>
        <taxon>Pseudomonadati</taxon>
        <taxon>Pseudomonadota</taxon>
        <taxon>Gammaproteobacteria</taxon>
        <taxon>Pseudomonadales</taxon>
        <taxon>Pseudohongiellaceae</taxon>
        <taxon>Pseudohongiella</taxon>
    </lineage>
</organism>
<reference evidence="7 8" key="1">
    <citation type="submission" date="2015-11" db="EMBL/GenBank/DDBJ databases">
        <authorList>
            <person name="Zhang Y."/>
            <person name="Guo Z."/>
        </authorList>
    </citation>
    <scope>NUCLEOTIDE SEQUENCE [LARGE SCALE GENOMIC DNA]</scope>
    <source>
        <strain evidence="7 8">KCTC 32221</strain>
    </source>
</reference>
<dbReference type="KEGG" id="pspi:PS2015_107"/>
<evidence type="ECO:0000256" key="5">
    <source>
        <dbReference type="ARBA" id="ARBA00022898"/>
    </source>
</evidence>
<dbReference type="CDD" id="cd00609">
    <property type="entry name" value="AAT_like"/>
    <property type="match status" value="1"/>
</dbReference>
<dbReference type="FunFam" id="3.40.640.10:FF:000033">
    <property type="entry name" value="Aspartate aminotransferase"/>
    <property type="match status" value="1"/>
</dbReference>
<dbReference type="Gene3D" id="3.40.640.10">
    <property type="entry name" value="Type I PLP-dependent aspartate aminotransferase-like (Major domain)"/>
    <property type="match status" value="1"/>
</dbReference>
<evidence type="ECO:0000256" key="4">
    <source>
        <dbReference type="ARBA" id="ARBA00022679"/>
    </source>
</evidence>
<dbReference type="InterPro" id="IPR015422">
    <property type="entry name" value="PyrdxlP-dep_Trfase_small"/>
</dbReference>
<dbReference type="Pfam" id="PF00155">
    <property type="entry name" value="Aminotran_1_2"/>
    <property type="match status" value="1"/>
</dbReference>
<sequence>MTLINYFCFLFQEVKPLRSKLPQVGTTIFTVMTRMAQQHNAINLSQGFPDFDCPAALRERVSFYLNDRRNQYAPMTGVAELREQIALKVAQLYGCQADADQEITVTSGATEALFDAIQAVIGSGDEVIMFDPAYDSYDPAVQLAGGTPVHIPLTVPDYGIDWQALSDAINDRTRMIIINSPHNPSGSVLHRSDLDQLAELIRDRDILVLSDEVYEHMVFDGARHESVLSHPELRERSFAVFSFGKTYHATGWKAAYCVAPAALTAEFRKVHQFVTFTSTSFIQYAIADFMRDCPEHHLELPAFYQQKRDTFCSLIEPSRFTFTPSAGTYFQCVDFSAISDLTDMEFVTWLCQEHGVATIPLSPFYAHAPGSSIIRFCFCKDDSTLEQAAAILNKL</sequence>
<dbReference type="InterPro" id="IPR015424">
    <property type="entry name" value="PyrdxlP-dep_Trfase"/>
</dbReference>
<dbReference type="Gene3D" id="3.90.1150.10">
    <property type="entry name" value="Aspartate Aminotransferase, domain 1"/>
    <property type="match status" value="1"/>
</dbReference>
<comment type="similarity">
    <text evidence="2">Belongs to the class-I pyridoxal-phosphate-dependent aminotransferase family.</text>
</comment>
<dbReference type="EMBL" id="CP013189">
    <property type="protein sequence ID" value="ALO44804.1"/>
    <property type="molecule type" value="Genomic_DNA"/>
</dbReference>
<keyword evidence="3 7" id="KW-0032">Aminotransferase</keyword>
<dbReference type="GO" id="GO:0005737">
    <property type="term" value="C:cytoplasm"/>
    <property type="evidence" value="ECO:0007669"/>
    <property type="project" value="TreeGrafter"/>
</dbReference>
<dbReference type="PATRIC" id="fig|1249552.3.peg.109"/>
<name>A0A0S2K9U0_9GAMM</name>
<gene>
    <name evidence="7" type="ORF">PS2015_107</name>
</gene>
<dbReference type="OrthoDB" id="9763453at2"/>
<dbReference type="Proteomes" id="UP000065641">
    <property type="component" value="Chromosome"/>
</dbReference>
<dbReference type="SUPFAM" id="SSF53383">
    <property type="entry name" value="PLP-dependent transferases"/>
    <property type="match status" value="1"/>
</dbReference>
<keyword evidence="5" id="KW-0663">Pyridoxal phosphate</keyword>
<proteinExistence type="inferred from homology"/>
<keyword evidence="8" id="KW-1185">Reference proteome</keyword>
<dbReference type="InterPro" id="IPR051326">
    <property type="entry name" value="Kynurenine-oxoglutarate_AT"/>
</dbReference>
<evidence type="ECO:0000256" key="1">
    <source>
        <dbReference type="ARBA" id="ARBA00001933"/>
    </source>
</evidence>
<dbReference type="GO" id="GO:0030170">
    <property type="term" value="F:pyridoxal phosphate binding"/>
    <property type="evidence" value="ECO:0007669"/>
    <property type="project" value="InterPro"/>
</dbReference>
<feature type="domain" description="Aminotransferase class I/classII large" evidence="6">
    <location>
        <begin position="41"/>
        <end position="390"/>
    </location>
</feature>
<comment type="cofactor">
    <cofactor evidence="1">
        <name>pyridoxal 5'-phosphate</name>
        <dbReference type="ChEBI" id="CHEBI:597326"/>
    </cofactor>
</comment>
<evidence type="ECO:0000256" key="3">
    <source>
        <dbReference type="ARBA" id="ARBA00022576"/>
    </source>
</evidence>
<evidence type="ECO:0000259" key="6">
    <source>
        <dbReference type="Pfam" id="PF00155"/>
    </source>
</evidence>
<evidence type="ECO:0000313" key="8">
    <source>
        <dbReference type="Proteomes" id="UP000065641"/>
    </source>
</evidence>
<evidence type="ECO:0000313" key="7">
    <source>
        <dbReference type="EMBL" id="ALO44804.1"/>
    </source>
</evidence>
<dbReference type="InterPro" id="IPR015421">
    <property type="entry name" value="PyrdxlP-dep_Trfase_major"/>
</dbReference>
<accession>A0A0S2K9U0</accession>
<dbReference type="PANTHER" id="PTHR43807:SF20">
    <property type="entry name" value="FI04487P"/>
    <property type="match status" value="1"/>
</dbReference>
<evidence type="ECO:0000256" key="2">
    <source>
        <dbReference type="ARBA" id="ARBA00007441"/>
    </source>
</evidence>
<dbReference type="GO" id="GO:0016212">
    <property type="term" value="F:kynurenine-oxoglutarate transaminase activity"/>
    <property type="evidence" value="ECO:0007669"/>
    <property type="project" value="TreeGrafter"/>
</dbReference>
<protein>
    <submittedName>
        <fullName evidence="7">Aminotransferase</fullName>
    </submittedName>
</protein>